<keyword evidence="3" id="KW-1185">Reference proteome</keyword>
<feature type="compositionally biased region" description="Polar residues" evidence="1">
    <location>
        <begin position="63"/>
        <end position="75"/>
    </location>
</feature>
<evidence type="ECO:0000313" key="2">
    <source>
        <dbReference type="EMBL" id="GFN97372.1"/>
    </source>
</evidence>
<evidence type="ECO:0000313" key="3">
    <source>
        <dbReference type="Proteomes" id="UP000735302"/>
    </source>
</evidence>
<name>A0AAV3ZSF7_9GAST</name>
<gene>
    <name evidence="2" type="ORF">PoB_002387800</name>
</gene>
<evidence type="ECO:0000256" key="1">
    <source>
        <dbReference type="SAM" id="MobiDB-lite"/>
    </source>
</evidence>
<proteinExistence type="predicted"/>
<comment type="caution">
    <text evidence="2">The sequence shown here is derived from an EMBL/GenBank/DDBJ whole genome shotgun (WGS) entry which is preliminary data.</text>
</comment>
<sequence>MESRWCLPENNFLKSGEGISANNTRESFLRSHSDKLREKPLTSLAIILYKCLASLITNIHSLPKANKSSTNQQQSPDRDTKGARCHQNPISGRGVFERLRCGKAK</sequence>
<reference evidence="2 3" key="1">
    <citation type="journal article" date="2021" name="Elife">
        <title>Chloroplast acquisition without the gene transfer in kleptoplastic sea slugs, Plakobranchus ocellatus.</title>
        <authorList>
            <person name="Maeda T."/>
            <person name="Takahashi S."/>
            <person name="Yoshida T."/>
            <person name="Shimamura S."/>
            <person name="Takaki Y."/>
            <person name="Nagai Y."/>
            <person name="Toyoda A."/>
            <person name="Suzuki Y."/>
            <person name="Arimoto A."/>
            <person name="Ishii H."/>
            <person name="Satoh N."/>
            <person name="Nishiyama T."/>
            <person name="Hasebe M."/>
            <person name="Maruyama T."/>
            <person name="Minagawa J."/>
            <person name="Obokata J."/>
            <person name="Shigenobu S."/>
        </authorList>
    </citation>
    <scope>NUCLEOTIDE SEQUENCE [LARGE SCALE GENOMIC DNA]</scope>
</reference>
<dbReference type="Proteomes" id="UP000735302">
    <property type="component" value="Unassembled WGS sequence"/>
</dbReference>
<dbReference type="EMBL" id="BLXT01002759">
    <property type="protein sequence ID" value="GFN97372.1"/>
    <property type="molecule type" value="Genomic_DNA"/>
</dbReference>
<organism evidence="2 3">
    <name type="scientific">Plakobranchus ocellatus</name>
    <dbReference type="NCBI Taxonomy" id="259542"/>
    <lineage>
        <taxon>Eukaryota</taxon>
        <taxon>Metazoa</taxon>
        <taxon>Spiralia</taxon>
        <taxon>Lophotrochozoa</taxon>
        <taxon>Mollusca</taxon>
        <taxon>Gastropoda</taxon>
        <taxon>Heterobranchia</taxon>
        <taxon>Euthyneura</taxon>
        <taxon>Panpulmonata</taxon>
        <taxon>Sacoglossa</taxon>
        <taxon>Placobranchoidea</taxon>
        <taxon>Plakobranchidae</taxon>
        <taxon>Plakobranchus</taxon>
    </lineage>
</organism>
<protein>
    <submittedName>
        <fullName evidence="2">Uncharacterized protein</fullName>
    </submittedName>
</protein>
<accession>A0AAV3ZSF7</accession>
<dbReference type="AlphaFoldDB" id="A0AAV3ZSF7"/>
<feature type="region of interest" description="Disordered" evidence="1">
    <location>
        <begin position="63"/>
        <end position="91"/>
    </location>
</feature>